<dbReference type="Proteomes" id="UP000315252">
    <property type="component" value="Unassembled WGS sequence"/>
</dbReference>
<dbReference type="OrthoDB" id="6198252at2"/>
<organism evidence="2 3">
    <name type="scientific">Denitrobaculum tricleocarpae</name>
    <dbReference type="NCBI Taxonomy" id="2591009"/>
    <lineage>
        <taxon>Bacteria</taxon>
        <taxon>Pseudomonadati</taxon>
        <taxon>Pseudomonadota</taxon>
        <taxon>Alphaproteobacteria</taxon>
        <taxon>Rhodospirillales</taxon>
        <taxon>Rhodospirillaceae</taxon>
        <taxon>Denitrobaculum</taxon>
    </lineage>
</organism>
<proteinExistence type="predicted"/>
<evidence type="ECO:0000256" key="1">
    <source>
        <dbReference type="SAM" id="SignalP"/>
    </source>
</evidence>
<sequence length="161" mass="18456">MCRIIYRLVVALVLAGTTVTAHKAAHADESQSFLTQEERRNLLVGTWFGETPPTDGGRIQWVVHWKKDGTYSIQFRIYAPDGRTRAHMETGIWGVSGPVYFSATQGWRQGDQMVGTDTAKARFYDAYEILTLKPKLFEYRHYVTGTSYRVRKVRNGFTFPK</sequence>
<reference evidence="2 3" key="1">
    <citation type="submission" date="2019-06" db="EMBL/GenBank/DDBJ databases">
        <title>Whole genome sequence for Rhodospirillaceae sp. R148.</title>
        <authorList>
            <person name="Wang G."/>
        </authorList>
    </citation>
    <scope>NUCLEOTIDE SEQUENCE [LARGE SCALE GENOMIC DNA]</scope>
    <source>
        <strain evidence="2 3">R148</strain>
    </source>
</reference>
<evidence type="ECO:0000313" key="3">
    <source>
        <dbReference type="Proteomes" id="UP000315252"/>
    </source>
</evidence>
<dbReference type="RefSeq" id="WP_142898874.1">
    <property type="nucleotide sequence ID" value="NZ_ML660060.1"/>
</dbReference>
<dbReference type="EMBL" id="VHSH01000009">
    <property type="protein sequence ID" value="TQV75887.1"/>
    <property type="molecule type" value="Genomic_DNA"/>
</dbReference>
<feature type="chain" id="PRO_5022173212" description="DUF1579 domain-containing protein" evidence="1">
    <location>
        <begin position="24"/>
        <end position="161"/>
    </location>
</feature>
<evidence type="ECO:0008006" key="4">
    <source>
        <dbReference type="Google" id="ProtNLM"/>
    </source>
</evidence>
<accession>A0A545TF78</accession>
<feature type="signal peptide" evidence="1">
    <location>
        <begin position="1"/>
        <end position="23"/>
    </location>
</feature>
<gene>
    <name evidence="2" type="ORF">FKG95_23570</name>
</gene>
<name>A0A545TF78_9PROT</name>
<keyword evidence="1" id="KW-0732">Signal</keyword>
<evidence type="ECO:0000313" key="2">
    <source>
        <dbReference type="EMBL" id="TQV75887.1"/>
    </source>
</evidence>
<keyword evidence="3" id="KW-1185">Reference proteome</keyword>
<comment type="caution">
    <text evidence="2">The sequence shown here is derived from an EMBL/GenBank/DDBJ whole genome shotgun (WGS) entry which is preliminary data.</text>
</comment>
<protein>
    <recommendedName>
        <fullName evidence="4">DUF1579 domain-containing protein</fullName>
    </recommendedName>
</protein>
<dbReference type="AlphaFoldDB" id="A0A545TF78"/>